<dbReference type="Gene3D" id="3.40.50.300">
    <property type="entry name" value="P-loop containing nucleotide triphosphate hydrolases"/>
    <property type="match status" value="1"/>
</dbReference>
<keyword evidence="3" id="KW-1003">Cell membrane</keyword>
<evidence type="ECO:0000256" key="4">
    <source>
        <dbReference type="ARBA" id="ARBA00022692"/>
    </source>
</evidence>
<dbReference type="NCBIfam" id="NF045973">
    <property type="entry name" value="conju_CD1115"/>
    <property type="match status" value="1"/>
</dbReference>
<reference evidence="8" key="1">
    <citation type="submission" date="2021-04" db="EMBL/GenBank/DDBJ databases">
        <title>Draft genomes of 20 S. canis strains.</title>
        <authorList>
            <person name="Pagnossin D."/>
            <person name="Weir W."/>
            <person name="Smith A."/>
            <person name="Ure R."/>
            <person name="Oravcova K."/>
        </authorList>
    </citation>
    <scope>NUCLEOTIDE SEQUENCE</scope>
    <source>
        <strain evidence="8">284</strain>
    </source>
</reference>
<keyword evidence="4 7" id="KW-0812">Transmembrane</keyword>
<dbReference type="InterPro" id="IPR051539">
    <property type="entry name" value="T4SS-coupling_protein"/>
</dbReference>
<protein>
    <submittedName>
        <fullName evidence="8">Type IV secretory system conjugative DNA transfer family protein</fullName>
    </submittedName>
</protein>
<name>A0AAE4Q7P8_STRCB</name>
<organism evidence="8 9">
    <name type="scientific">Streptococcus canis</name>
    <dbReference type="NCBI Taxonomy" id="1329"/>
    <lineage>
        <taxon>Bacteria</taxon>
        <taxon>Bacillati</taxon>
        <taxon>Bacillota</taxon>
        <taxon>Bacilli</taxon>
        <taxon>Lactobacillales</taxon>
        <taxon>Streptococcaceae</taxon>
        <taxon>Streptococcus</taxon>
    </lineage>
</organism>
<evidence type="ECO:0000256" key="6">
    <source>
        <dbReference type="ARBA" id="ARBA00023136"/>
    </source>
</evidence>
<evidence type="ECO:0000256" key="3">
    <source>
        <dbReference type="ARBA" id="ARBA00022475"/>
    </source>
</evidence>
<comment type="caution">
    <text evidence="8">The sequence shown here is derived from an EMBL/GenBank/DDBJ whole genome shotgun (WGS) entry which is preliminary data.</text>
</comment>
<evidence type="ECO:0000256" key="7">
    <source>
        <dbReference type="SAM" id="Phobius"/>
    </source>
</evidence>
<evidence type="ECO:0000256" key="2">
    <source>
        <dbReference type="ARBA" id="ARBA00008806"/>
    </source>
</evidence>
<dbReference type="AlphaFoldDB" id="A0AAE4Q7P8"/>
<dbReference type="InterPro" id="IPR027417">
    <property type="entry name" value="P-loop_NTPase"/>
</dbReference>
<feature type="transmembrane region" description="Helical" evidence="7">
    <location>
        <begin position="63"/>
        <end position="83"/>
    </location>
</feature>
<dbReference type="PANTHER" id="PTHR37937">
    <property type="entry name" value="CONJUGATIVE TRANSFER: DNA TRANSPORT"/>
    <property type="match status" value="1"/>
</dbReference>
<dbReference type="GO" id="GO:0005886">
    <property type="term" value="C:plasma membrane"/>
    <property type="evidence" value="ECO:0007669"/>
    <property type="project" value="UniProtKB-SubCell"/>
</dbReference>
<feature type="transmembrane region" description="Helical" evidence="7">
    <location>
        <begin position="12"/>
        <end position="31"/>
    </location>
</feature>
<evidence type="ECO:0000313" key="9">
    <source>
        <dbReference type="Proteomes" id="UP001186118"/>
    </source>
</evidence>
<accession>A0AAE4Q7P8</accession>
<keyword evidence="5 7" id="KW-1133">Transmembrane helix</keyword>
<evidence type="ECO:0000313" key="8">
    <source>
        <dbReference type="EMBL" id="MDV5976827.1"/>
    </source>
</evidence>
<dbReference type="Proteomes" id="UP001186118">
    <property type="component" value="Unassembled WGS sequence"/>
</dbReference>
<dbReference type="CDD" id="cd01127">
    <property type="entry name" value="TrwB_TraG_TraD_VirD4"/>
    <property type="match status" value="1"/>
</dbReference>
<dbReference type="SUPFAM" id="SSF52540">
    <property type="entry name" value="P-loop containing nucleoside triphosphate hydrolases"/>
    <property type="match status" value="1"/>
</dbReference>
<dbReference type="EMBL" id="JAGQEX010000008">
    <property type="protein sequence ID" value="MDV5976827.1"/>
    <property type="molecule type" value="Genomic_DNA"/>
</dbReference>
<keyword evidence="6 7" id="KW-0472">Membrane</keyword>
<dbReference type="RefSeq" id="WP_317609954.1">
    <property type="nucleotide sequence ID" value="NZ_JAGQEX010000008.1"/>
</dbReference>
<comment type="subcellular location">
    <subcellularLocation>
        <location evidence="1">Cell membrane</location>
        <topology evidence="1">Multi-pass membrane protein</topology>
    </subcellularLocation>
</comment>
<comment type="similarity">
    <text evidence="2">Belongs to the VirD4/TraG family.</text>
</comment>
<gene>
    <name evidence="8" type="ORF">KB584_05015</name>
</gene>
<dbReference type="PROSITE" id="PS51257">
    <property type="entry name" value="PROKAR_LIPOPROTEIN"/>
    <property type="match status" value="1"/>
</dbReference>
<evidence type="ECO:0000256" key="5">
    <source>
        <dbReference type="ARBA" id="ARBA00022989"/>
    </source>
</evidence>
<dbReference type="InterPro" id="IPR003688">
    <property type="entry name" value="TraG/VirD4"/>
</dbReference>
<dbReference type="Pfam" id="PF02534">
    <property type="entry name" value="T4SS-DNA_transf"/>
    <property type="match status" value="1"/>
</dbReference>
<sequence length="614" mass="70350">MRQPQSKTPYLILAILLALGGCYLGASILTAPMTSSIEDPLGAGRVLWAIRHFGRVRPWNLRFGWLPVILAGLGFLLPFIAFYRVEPNYKYRTGEEHGSAQFATKEDLMKFRDKDPNNDMLFTQNARMGLFNKRLPYEVQINKNTATAGLPGDWKTRSVLTPNLLQANSSFIITDPKGLLVYEVGDFLRKEGYQIKVLDLISLTNSSCFNVFDYMTDETDIDRVTESIINGTKRSDNKGEDFWAQAEAFLIRALVGYLYFDGKVLKNEEPHLGMVADLLRHLKREDPEKPSPVEKLFDTLEKELPNNYACKQFRLFMKNFGGQTLTSVLAITASRFSVFDHEAVRALTQKDTMAIDTWVTQKTALFIAIPETDKTYNFLANLLFVTILRVLPKTVDAILQGRHPVYKPKDLLHLRLFMDEFAQLGKIPYFTESQSSLRSREISIDIFIQALNQIKTVYGEEWKTIFNNCGTLLYLGTNDEETMKYFSMRSGKETIQVRNTSRTYSQHGSSSDSIQTISRDLMTPDEVARIGIDEALVFISKQNVFKDKKYRLEDHPNYEALAKDPDDPKWYDYDMSMDDIPEWMNNYDDEHEDRLLVTAKEVEAQPFGQPLKAS</sequence>
<dbReference type="PANTHER" id="PTHR37937:SF1">
    <property type="entry name" value="CONJUGATIVE TRANSFER: DNA TRANSPORT"/>
    <property type="match status" value="1"/>
</dbReference>
<proteinExistence type="inferred from homology"/>
<evidence type="ECO:0000256" key="1">
    <source>
        <dbReference type="ARBA" id="ARBA00004651"/>
    </source>
</evidence>